<feature type="domain" description="ABC transmembrane type-1" evidence="8">
    <location>
        <begin position="58"/>
        <end position="238"/>
    </location>
</feature>
<dbReference type="GO" id="GO:0005886">
    <property type="term" value="C:plasma membrane"/>
    <property type="evidence" value="ECO:0007669"/>
    <property type="project" value="UniProtKB-SubCell"/>
</dbReference>
<evidence type="ECO:0000256" key="7">
    <source>
        <dbReference type="RuleBase" id="RU363032"/>
    </source>
</evidence>
<dbReference type="PANTHER" id="PTHR30151">
    <property type="entry name" value="ALKANE SULFONATE ABC TRANSPORTER-RELATED, MEMBRANE SUBUNIT"/>
    <property type="match status" value="1"/>
</dbReference>
<name>S0FRL0_RUMCE</name>
<organism evidence="9 10">
    <name type="scientific">Ruminiclostridium cellobioparum subsp. termitidis CT1112</name>
    <dbReference type="NCBI Taxonomy" id="1195236"/>
    <lineage>
        <taxon>Bacteria</taxon>
        <taxon>Bacillati</taxon>
        <taxon>Bacillota</taxon>
        <taxon>Clostridia</taxon>
        <taxon>Eubacteriales</taxon>
        <taxon>Oscillospiraceae</taxon>
        <taxon>Ruminiclostridium</taxon>
    </lineage>
</organism>
<evidence type="ECO:0000256" key="1">
    <source>
        <dbReference type="ARBA" id="ARBA00004651"/>
    </source>
</evidence>
<proteinExistence type="inferred from homology"/>
<keyword evidence="6 7" id="KW-0472">Membrane</keyword>
<evidence type="ECO:0000259" key="8">
    <source>
        <dbReference type="PROSITE" id="PS50928"/>
    </source>
</evidence>
<evidence type="ECO:0000313" key="9">
    <source>
        <dbReference type="EMBL" id="EMS71814.1"/>
    </source>
</evidence>
<protein>
    <submittedName>
        <fullName evidence="9">ABC-type nitrate/sulfonate/bicarbonate transport system, permease component</fullName>
    </submittedName>
</protein>
<dbReference type="Pfam" id="PF00528">
    <property type="entry name" value="BPD_transp_1"/>
    <property type="match status" value="1"/>
</dbReference>
<accession>S0FRL0</accession>
<evidence type="ECO:0000256" key="5">
    <source>
        <dbReference type="ARBA" id="ARBA00022989"/>
    </source>
</evidence>
<keyword evidence="2 7" id="KW-0813">Transport</keyword>
<evidence type="ECO:0000256" key="2">
    <source>
        <dbReference type="ARBA" id="ARBA00022448"/>
    </source>
</evidence>
<dbReference type="FunFam" id="1.10.3720.10:FF:000003">
    <property type="entry name" value="Aliphatic sulfonate ABC transporter permease"/>
    <property type="match status" value="1"/>
</dbReference>
<dbReference type="GO" id="GO:0042918">
    <property type="term" value="P:alkanesulfonate transmembrane transport"/>
    <property type="evidence" value="ECO:0007669"/>
    <property type="project" value="UniProtKB-ARBA"/>
</dbReference>
<dbReference type="STRING" id="1195236.CTER_2302"/>
<feature type="transmembrane region" description="Helical" evidence="7">
    <location>
        <begin position="68"/>
        <end position="87"/>
    </location>
</feature>
<dbReference type="InterPro" id="IPR000515">
    <property type="entry name" value="MetI-like"/>
</dbReference>
<dbReference type="RefSeq" id="WP_004625795.1">
    <property type="nucleotide sequence ID" value="NZ_AORV01000033.1"/>
</dbReference>
<dbReference type="PATRIC" id="fig|1195236.3.peg.2610"/>
<evidence type="ECO:0000256" key="3">
    <source>
        <dbReference type="ARBA" id="ARBA00022475"/>
    </source>
</evidence>
<comment type="subcellular location">
    <subcellularLocation>
        <location evidence="1 7">Cell membrane</location>
        <topology evidence="1 7">Multi-pass membrane protein</topology>
    </subcellularLocation>
</comment>
<dbReference type="EMBL" id="AORV01000033">
    <property type="protein sequence ID" value="EMS71814.1"/>
    <property type="molecule type" value="Genomic_DNA"/>
</dbReference>
<keyword evidence="5 7" id="KW-1133">Transmembrane helix</keyword>
<keyword evidence="3" id="KW-1003">Cell membrane</keyword>
<dbReference type="PROSITE" id="PS50928">
    <property type="entry name" value="ABC_TM1"/>
    <property type="match status" value="1"/>
</dbReference>
<dbReference type="SUPFAM" id="SSF161098">
    <property type="entry name" value="MetI-like"/>
    <property type="match status" value="1"/>
</dbReference>
<sequence length="253" mass="27513">MKKIKVILLSLIIPVTVIMVWSIATARGVAPEAILPSIKSVLNAFRENLASGQLAKDLGISLSRVVKGYFAAVLLGVTLGTVMGMSNNVNHIFSLTLNAIRQIPMMAWIPLIILWFGIDELSKIVVIILGAFFPIMVNTFSGIRGTPPGYIEVARLYKLSRWNTFRKVYLPSAIPQIFVGLKLGLGISWMAVVAAELIASTEGIGFRISDARSMMKPDIVIMGMVVIGLVGIVMDKLLTFVSKKSTPWIGNKG</sequence>
<gene>
    <name evidence="9" type="ORF">CTER_2302</name>
</gene>
<feature type="transmembrane region" description="Helical" evidence="7">
    <location>
        <begin position="168"/>
        <end position="199"/>
    </location>
</feature>
<reference evidence="9 10" key="1">
    <citation type="journal article" date="2013" name="Genome Announc.">
        <title>Draft Genome Sequence of the Cellulolytic, Mesophilic, Anaerobic Bacterium Clostridium termitidis Strain CT1112 (DSM 5398).</title>
        <authorList>
            <person name="Lal S."/>
            <person name="Ramachandran U."/>
            <person name="Zhang X."/>
            <person name="Munir R."/>
            <person name="Sparling R."/>
            <person name="Levin D.B."/>
        </authorList>
    </citation>
    <scope>NUCLEOTIDE SEQUENCE [LARGE SCALE GENOMIC DNA]</scope>
    <source>
        <strain evidence="9 10">CT1112</strain>
    </source>
</reference>
<feature type="transmembrane region" description="Helical" evidence="7">
    <location>
        <begin position="219"/>
        <end position="238"/>
    </location>
</feature>
<keyword evidence="10" id="KW-1185">Reference proteome</keyword>
<dbReference type="eggNOG" id="COG0600">
    <property type="taxonomic scope" value="Bacteria"/>
</dbReference>
<comment type="caution">
    <text evidence="9">The sequence shown here is derived from an EMBL/GenBank/DDBJ whole genome shotgun (WGS) entry which is preliminary data.</text>
</comment>
<evidence type="ECO:0000256" key="4">
    <source>
        <dbReference type="ARBA" id="ARBA00022692"/>
    </source>
</evidence>
<evidence type="ECO:0000256" key="6">
    <source>
        <dbReference type="ARBA" id="ARBA00023136"/>
    </source>
</evidence>
<evidence type="ECO:0000313" key="10">
    <source>
        <dbReference type="Proteomes" id="UP000014155"/>
    </source>
</evidence>
<dbReference type="AlphaFoldDB" id="S0FRL0"/>
<dbReference type="InterPro" id="IPR035906">
    <property type="entry name" value="MetI-like_sf"/>
</dbReference>
<dbReference type="Proteomes" id="UP000014155">
    <property type="component" value="Unassembled WGS sequence"/>
</dbReference>
<keyword evidence="4 7" id="KW-0812">Transmembrane</keyword>
<dbReference type="PANTHER" id="PTHR30151:SF0">
    <property type="entry name" value="ABC TRANSPORTER PERMEASE PROTEIN MJ0413-RELATED"/>
    <property type="match status" value="1"/>
</dbReference>
<dbReference type="CDD" id="cd06261">
    <property type="entry name" value="TM_PBP2"/>
    <property type="match status" value="1"/>
</dbReference>
<dbReference type="Gene3D" id="1.10.3720.10">
    <property type="entry name" value="MetI-like"/>
    <property type="match status" value="1"/>
</dbReference>
<comment type="similarity">
    <text evidence="7">Belongs to the binding-protein-dependent transport system permease family.</text>
</comment>